<dbReference type="Gene3D" id="3.90.320.10">
    <property type="match status" value="1"/>
</dbReference>
<organism evidence="2 3">
    <name type="scientific">Crassostrea virginica</name>
    <name type="common">Eastern oyster</name>
    <dbReference type="NCBI Taxonomy" id="6565"/>
    <lineage>
        <taxon>Eukaryota</taxon>
        <taxon>Metazoa</taxon>
        <taxon>Spiralia</taxon>
        <taxon>Lophotrochozoa</taxon>
        <taxon>Mollusca</taxon>
        <taxon>Bivalvia</taxon>
        <taxon>Autobranchia</taxon>
        <taxon>Pteriomorphia</taxon>
        <taxon>Ostreida</taxon>
        <taxon>Ostreoidea</taxon>
        <taxon>Ostreidae</taxon>
        <taxon>Crassostrea</taxon>
    </lineage>
</organism>
<dbReference type="OrthoDB" id="261614at2759"/>
<feature type="domain" description="YqaJ viral recombinase" evidence="1">
    <location>
        <begin position="11"/>
        <end position="157"/>
    </location>
</feature>
<protein>
    <submittedName>
        <fullName evidence="3">Uncharacterized protein LOC111130584</fullName>
    </submittedName>
</protein>
<dbReference type="GO" id="GO:0006281">
    <property type="term" value="P:DNA repair"/>
    <property type="evidence" value="ECO:0007669"/>
    <property type="project" value="UniProtKB-ARBA"/>
</dbReference>
<dbReference type="Proteomes" id="UP000694844">
    <property type="component" value="Chromosome 4"/>
</dbReference>
<evidence type="ECO:0000313" key="2">
    <source>
        <dbReference type="Proteomes" id="UP000694844"/>
    </source>
</evidence>
<dbReference type="Pfam" id="PF09588">
    <property type="entry name" value="YqaJ"/>
    <property type="match status" value="1"/>
</dbReference>
<keyword evidence="2" id="KW-1185">Reference proteome</keyword>
<dbReference type="SUPFAM" id="SSF52980">
    <property type="entry name" value="Restriction endonuclease-like"/>
    <property type="match status" value="1"/>
</dbReference>
<sequence length="309" mass="35990">MESKVKQRTKEWFDIRKSVFLTSSKFGDALGVGLGKPYDFFLSLISESTDEEDEEEEVESTYTKHGQTMEEIILECHQLLTGFRTRETGFWMSKDRILQDLIGTSPDAVVIDDHKKDIGLCEFKAPIYRMYRKENSVHGIPRHYMAQIQGQLAITGLPWCNFLAVCKNSKEIMLKKVYFHSEYWNNAVKILKQFCYALQDAKLRKELGYDPLDFEGARQLETWPVQIDYLPGELSIEVDDLIQIDKRGRFSGPSKVWLSFDFLIGQSYSLPPRLQEYAKKMILDVDEQISCKRRKTENENDKTVSNRYS</sequence>
<evidence type="ECO:0000313" key="3">
    <source>
        <dbReference type="RefSeq" id="XP_022333457.1"/>
    </source>
</evidence>
<accession>A0A8B8DYX3</accession>
<dbReference type="InterPro" id="IPR011335">
    <property type="entry name" value="Restrct_endonuc-II-like"/>
</dbReference>
<dbReference type="KEGG" id="cvn:111130584"/>
<dbReference type="InterPro" id="IPR011604">
    <property type="entry name" value="PDDEXK-like_dom_sf"/>
</dbReference>
<gene>
    <name evidence="3" type="primary">LOC111130584</name>
</gene>
<name>A0A8B8DYX3_CRAVI</name>
<evidence type="ECO:0000259" key="1">
    <source>
        <dbReference type="Pfam" id="PF09588"/>
    </source>
</evidence>
<proteinExistence type="predicted"/>
<dbReference type="PANTHER" id="PTHR46609:SF6">
    <property type="entry name" value="EXONUCLEASE, PHAGE-TYPE_RECB, C-TERMINAL DOMAIN-CONTAINING PROTEIN-RELATED"/>
    <property type="match status" value="1"/>
</dbReference>
<dbReference type="AlphaFoldDB" id="A0A8B8DYX3"/>
<dbReference type="RefSeq" id="XP_022333457.1">
    <property type="nucleotide sequence ID" value="XM_022477749.1"/>
</dbReference>
<dbReference type="CDD" id="cd22343">
    <property type="entry name" value="PDDEXK_lambda_exonuclease-like"/>
    <property type="match status" value="1"/>
</dbReference>
<dbReference type="InterPro" id="IPR051703">
    <property type="entry name" value="NF-kappa-B_Signaling_Reg"/>
</dbReference>
<reference evidence="3" key="1">
    <citation type="submission" date="2025-08" db="UniProtKB">
        <authorList>
            <consortium name="RefSeq"/>
        </authorList>
    </citation>
    <scope>IDENTIFICATION</scope>
    <source>
        <tissue evidence="3">Whole sample</tissue>
    </source>
</reference>
<dbReference type="PANTHER" id="PTHR46609">
    <property type="entry name" value="EXONUCLEASE, PHAGE-TYPE/RECB, C-TERMINAL DOMAIN-CONTAINING PROTEIN"/>
    <property type="match status" value="1"/>
</dbReference>
<dbReference type="InterPro" id="IPR019080">
    <property type="entry name" value="YqaJ_viral_recombinase"/>
</dbReference>
<dbReference type="GeneID" id="111130584"/>